<comment type="catalytic activity">
    <reaction evidence="2">
        <text>2 GTP = 3',3'-c-di-GMP + 2 diphosphate</text>
        <dbReference type="Rhea" id="RHEA:24898"/>
        <dbReference type="ChEBI" id="CHEBI:33019"/>
        <dbReference type="ChEBI" id="CHEBI:37565"/>
        <dbReference type="ChEBI" id="CHEBI:58805"/>
        <dbReference type="EC" id="2.7.7.65"/>
    </reaction>
</comment>
<accession>A0A3E0WR17</accession>
<dbReference type="PROSITE" id="PS50887">
    <property type="entry name" value="GGDEF"/>
    <property type="match status" value="1"/>
</dbReference>
<dbReference type="GO" id="GO:1902201">
    <property type="term" value="P:negative regulation of bacterial-type flagellum-dependent cell motility"/>
    <property type="evidence" value="ECO:0007669"/>
    <property type="project" value="TreeGrafter"/>
</dbReference>
<evidence type="ECO:0000259" key="3">
    <source>
        <dbReference type="PROSITE" id="PS50887"/>
    </source>
</evidence>
<dbReference type="Proteomes" id="UP000256763">
    <property type="component" value="Unassembled WGS sequence"/>
</dbReference>
<dbReference type="NCBIfam" id="TIGR00254">
    <property type="entry name" value="GGDEF"/>
    <property type="match status" value="1"/>
</dbReference>
<evidence type="ECO:0000256" key="2">
    <source>
        <dbReference type="ARBA" id="ARBA00034247"/>
    </source>
</evidence>
<dbReference type="InterPro" id="IPR029787">
    <property type="entry name" value="Nucleotide_cyclase"/>
</dbReference>
<dbReference type="Pfam" id="PF00990">
    <property type="entry name" value="GGDEF"/>
    <property type="match status" value="1"/>
</dbReference>
<dbReference type="PANTHER" id="PTHR45138:SF9">
    <property type="entry name" value="DIGUANYLATE CYCLASE DGCM-RELATED"/>
    <property type="match status" value="1"/>
</dbReference>
<sequence>MQALTEFLLLNLRRSDLLCRYAGDRFGILLPDTTAAVAEEIGQQLAAAVRHFAYRTETGQVLYQRVSIGAATAADETASALLKRAGKALRQAKDDRANALYLAA</sequence>
<evidence type="ECO:0000313" key="5">
    <source>
        <dbReference type="Proteomes" id="UP000256763"/>
    </source>
</evidence>
<feature type="domain" description="GGDEF" evidence="3">
    <location>
        <begin position="1"/>
        <end position="104"/>
    </location>
</feature>
<dbReference type="OrthoDB" id="5914567at2"/>
<comment type="caution">
    <text evidence="4">The sequence shown here is derived from an EMBL/GenBank/DDBJ whole genome shotgun (WGS) entry which is preliminary data.</text>
</comment>
<dbReference type="InterPro" id="IPR000160">
    <property type="entry name" value="GGDEF_dom"/>
</dbReference>
<dbReference type="Gene3D" id="3.30.70.270">
    <property type="match status" value="1"/>
</dbReference>
<proteinExistence type="predicted"/>
<dbReference type="GO" id="GO:0005886">
    <property type="term" value="C:plasma membrane"/>
    <property type="evidence" value="ECO:0007669"/>
    <property type="project" value="TreeGrafter"/>
</dbReference>
<dbReference type="InterPro" id="IPR043128">
    <property type="entry name" value="Rev_trsase/Diguanyl_cyclase"/>
</dbReference>
<gene>
    <name evidence="4" type="ORF">CAL65_14870</name>
</gene>
<dbReference type="EC" id="2.7.7.65" evidence="1"/>
<evidence type="ECO:0000256" key="1">
    <source>
        <dbReference type="ARBA" id="ARBA00012528"/>
    </source>
</evidence>
<dbReference type="GO" id="GO:0052621">
    <property type="term" value="F:diguanylate cyclase activity"/>
    <property type="evidence" value="ECO:0007669"/>
    <property type="project" value="UniProtKB-EC"/>
</dbReference>
<reference evidence="5" key="1">
    <citation type="submission" date="2017-05" db="EMBL/GenBank/DDBJ databases">
        <authorList>
            <person name="Sharma S."/>
            <person name="Sidhu C."/>
            <person name="Pinnaka A.K."/>
        </authorList>
    </citation>
    <scope>NUCLEOTIDE SEQUENCE [LARGE SCALE GENOMIC DNA]</scope>
    <source>
        <strain evidence="5">AK93</strain>
    </source>
</reference>
<dbReference type="SUPFAM" id="SSF55073">
    <property type="entry name" value="Nucleotide cyclase"/>
    <property type="match status" value="1"/>
</dbReference>
<name>A0A3E0WR17_9GAMM</name>
<dbReference type="PANTHER" id="PTHR45138">
    <property type="entry name" value="REGULATORY COMPONENTS OF SENSORY TRANSDUCTION SYSTEM"/>
    <property type="match status" value="1"/>
</dbReference>
<evidence type="ECO:0000313" key="4">
    <source>
        <dbReference type="EMBL" id="RFA34643.1"/>
    </source>
</evidence>
<organism evidence="4 5">
    <name type="scientific">Alkalilimnicola ehrlichii</name>
    <dbReference type="NCBI Taxonomy" id="351052"/>
    <lineage>
        <taxon>Bacteria</taxon>
        <taxon>Pseudomonadati</taxon>
        <taxon>Pseudomonadota</taxon>
        <taxon>Gammaproteobacteria</taxon>
        <taxon>Chromatiales</taxon>
        <taxon>Ectothiorhodospiraceae</taxon>
        <taxon>Alkalilimnicola</taxon>
    </lineage>
</organism>
<dbReference type="InterPro" id="IPR050469">
    <property type="entry name" value="Diguanylate_Cyclase"/>
</dbReference>
<protein>
    <recommendedName>
        <fullName evidence="1">diguanylate cyclase</fullName>
        <ecNumber evidence="1">2.7.7.65</ecNumber>
    </recommendedName>
</protein>
<dbReference type="AlphaFoldDB" id="A0A3E0WR17"/>
<dbReference type="GO" id="GO:0043709">
    <property type="term" value="P:cell adhesion involved in single-species biofilm formation"/>
    <property type="evidence" value="ECO:0007669"/>
    <property type="project" value="TreeGrafter"/>
</dbReference>
<dbReference type="EMBL" id="NFZW01000015">
    <property type="protein sequence ID" value="RFA34643.1"/>
    <property type="molecule type" value="Genomic_DNA"/>
</dbReference>
<keyword evidence="5" id="KW-1185">Reference proteome</keyword>